<accession>A0ABY9ISS7</accession>
<dbReference type="Proteomes" id="UP001235744">
    <property type="component" value="Chromosome"/>
</dbReference>
<keyword evidence="2" id="KW-1185">Reference proteome</keyword>
<evidence type="ECO:0000313" key="1">
    <source>
        <dbReference type="EMBL" id="WLQ58386.1"/>
    </source>
</evidence>
<organism evidence="1 2">
    <name type="scientific">Streptomyces poriferorum</name>
    <dbReference type="NCBI Taxonomy" id="2798799"/>
    <lineage>
        <taxon>Bacteria</taxon>
        <taxon>Bacillati</taxon>
        <taxon>Actinomycetota</taxon>
        <taxon>Actinomycetes</taxon>
        <taxon>Kitasatosporales</taxon>
        <taxon>Streptomycetaceae</taxon>
        <taxon>Streptomyces</taxon>
    </lineage>
</organism>
<sequence>MPRSSTYEAVLDASLFTPAQLQPTAVGRLAFQAGTRWMRDHVCSHRTLVHEHRVGFVLWSWQLEYVHPLRFLDADEVRVEVTARVRGPRASQLEVEMTLEGPSGVAVRTRAASVPLRLSGDEALSGAPRPLPDALAGAFHDDETERTPHRSRIRAMRAGFARDGEQLASGRTHFRVHRHHCEVADQWYWAETLGFAAGAREELVMRHGKALPGLRRALAAPLRRVDVTWLRAGQFRDLFEVRTTAHRVGDELAFVHELWLADDEGGIESGIEDGGPYAVVVERI</sequence>
<dbReference type="SUPFAM" id="SSF54637">
    <property type="entry name" value="Thioesterase/thiol ester dehydrase-isomerase"/>
    <property type="match status" value="2"/>
</dbReference>
<protein>
    <submittedName>
        <fullName evidence="1">Acyl-CoA thioesterase</fullName>
    </submittedName>
</protein>
<proteinExistence type="predicted"/>
<evidence type="ECO:0000313" key="2">
    <source>
        <dbReference type="Proteomes" id="UP001235744"/>
    </source>
</evidence>
<reference evidence="1 2" key="1">
    <citation type="submission" date="2023-03" db="EMBL/GenBank/DDBJ databases">
        <title>Isolation and description of six Streptomyces strains from soil environments, able to metabolize different microbial glucans.</title>
        <authorList>
            <person name="Widen T."/>
            <person name="Larsbrink J."/>
        </authorList>
    </citation>
    <scope>NUCLEOTIDE SEQUENCE [LARGE SCALE GENOMIC DNA]</scope>
    <source>
        <strain evidence="1 2">Alt2</strain>
    </source>
</reference>
<dbReference type="EMBL" id="CP120988">
    <property type="protein sequence ID" value="WLQ58386.1"/>
    <property type="molecule type" value="Genomic_DNA"/>
</dbReference>
<name>A0ABY9ISS7_9ACTN</name>
<gene>
    <name evidence="1" type="ORF">P8A19_24465</name>
</gene>
<dbReference type="RefSeq" id="WP_306070444.1">
    <property type="nucleotide sequence ID" value="NZ_CP120988.1"/>
</dbReference>
<dbReference type="InterPro" id="IPR029069">
    <property type="entry name" value="HotDog_dom_sf"/>
</dbReference>
<dbReference type="Gene3D" id="3.10.129.10">
    <property type="entry name" value="Hotdog Thioesterase"/>
    <property type="match status" value="2"/>
</dbReference>